<evidence type="ECO:0000313" key="3">
    <source>
        <dbReference type="Proteomes" id="UP001215231"/>
    </source>
</evidence>
<dbReference type="RefSeq" id="WP_274053075.1">
    <property type="nucleotide sequence ID" value="NZ_CP059693.1"/>
</dbReference>
<feature type="region of interest" description="Disordered" evidence="1">
    <location>
        <begin position="72"/>
        <end position="103"/>
    </location>
</feature>
<organism evidence="2 3">
    <name type="scientific">Thalassomonas haliotis</name>
    <dbReference type="NCBI Taxonomy" id="485448"/>
    <lineage>
        <taxon>Bacteria</taxon>
        <taxon>Pseudomonadati</taxon>
        <taxon>Pseudomonadota</taxon>
        <taxon>Gammaproteobacteria</taxon>
        <taxon>Alteromonadales</taxon>
        <taxon>Colwelliaceae</taxon>
        <taxon>Thalassomonas</taxon>
    </lineage>
</organism>
<name>A0ABY7VGA7_9GAMM</name>
<sequence length="444" mass="48875">MKALPEKKSLQTFCQAASSGADKKNRAPVKARPVSLLLKAAIFILSLHYLTPAFASKNISFALTDLKLATPPASSNQQAQNSPRSAQASLNPEQLQQASNADTGTTPKSLLVYYGWPSSLNYSSNFWDLSKVASDFNRYDLIVLGAGLEFASHGDHLNTTTILSKINQQRAATAGKISIFGYLDLGRSTNNYSLAEIEQRIDLWLQLFQGYDHIHAGIFLDDYGYDFGTDRARQASAVNYAKALGLQVIVNAWNPDDVFKTEINTNSYMGIMMNPDGDPPPQGIDYYLSESFVIENSSWAGQAALTSKQEKLTAYQGSYTAAKPVQILSLTTNSSGYQFSQQQFNYAWHYAALYNHAAFGWGEPAFSSNAVAPYRLRPTETFNFAPGQKPLATESGPCIYREPTANFHGVMLHPQGHISVSDMDLTTLLNKLNSEFAAPQCQYE</sequence>
<gene>
    <name evidence="2" type="ORF">H3N35_04585</name>
</gene>
<accession>A0ABY7VGA7</accession>
<dbReference type="Proteomes" id="UP001215231">
    <property type="component" value="Chromosome"/>
</dbReference>
<evidence type="ECO:0000256" key="1">
    <source>
        <dbReference type="SAM" id="MobiDB-lite"/>
    </source>
</evidence>
<dbReference type="EMBL" id="CP059693">
    <property type="protein sequence ID" value="WDE12752.1"/>
    <property type="molecule type" value="Genomic_DNA"/>
</dbReference>
<keyword evidence="3" id="KW-1185">Reference proteome</keyword>
<reference evidence="2 3" key="1">
    <citation type="journal article" date="2022" name="Mar. Drugs">
        <title>Bioassay-Guided Fractionation Leads to the Detection of Cholic Acid Generated by the Rare Thalassomonas sp.</title>
        <authorList>
            <person name="Pheiffer F."/>
            <person name="Schneider Y.K."/>
            <person name="Hansen E.H."/>
            <person name="Andersen J.H."/>
            <person name="Isaksson J."/>
            <person name="Busche T."/>
            <person name="R C."/>
            <person name="Kalinowski J."/>
            <person name="Zyl L.V."/>
            <person name="Trindade M."/>
        </authorList>
    </citation>
    <scope>NUCLEOTIDE SEQUENCE [LARGE SCALE GENOMIC DNA]</scope>
    <source>
        <strain evidence="2 3">A5K-61T</strain>
    </source>
</reference>
<proteinExistence type="predicted"/>
<protein>
    <submittedName>
        <fullName evidence="2">Uncharacterized protein</fullName>
    </submittedName>
</protein>
<evidence type="ECO:0000313" key="2">
    <source>
        <dbReference type="EMBL" id="WDE12752.1"/>
    </source>
</evidence>